<dbReference type="HOGENOM" id="CLU_1913396_0_0_9"/>
<feature type="chain" id="PRO_5004881629" description="Secreted protein" evidence="1">
    <location>
        <begin position="29"/>
        <end position="132"/>
    </location>
</feature>
<feature type="signal peptide" evidence="1">
    <location>
        <begin position="1"/>
        <end position="28"/>
    </location>
</feature>
<dbReference type="AlphaFoldDB" id="W6SKA8"/>
<sequence length="132" mass="14885">MKRVKILVSCIVATSMLFQGGVPSVTKAAENYFSENFENGSSNWTTRNGNWSIKTDDSKVYNQSDLKKEAIATRGDENWTDYTVEADIKVEDFNGSNRAMLCGRYTDQNNYYAVSLSSKNGGIVELRKKSKW</sequence>
<organism evidence="2 3">
    <name type="scientific">Clostridium bornimense</name>
    <dbReference type="NCBI Taxonomy" id="1216932"/>
    <lineage>
        <taxon>Bacteria</taxon>
        <taxon>Bacillati</taxon>
        <taxon>Bacillota</taxon>
        <taxon>Clostridia</taxon>
        <taxon>Eubacteriales</taxon>
        <taxon>Clostridiaceae</taxon>
        <taxon>Clostridium</taxon>
    </lineage>
</organism>
<accession>W6SKA8</accession>
<evidence type="ECO:0008006" key="4">
    <source>
        <dbReference type="Google" id="ProtNLM"/>
    </source>
</evidence>
<dbReference type="RefSeq" id="WP_044040410.1">
    <property type="nucleotide sequence ID" value="NZ_HG917869.1"/>
</dbReference>
<dbReference type="KEGG" id="clt:CM240_3153"/>
<gene>
    <name evidence="2" type="ORF">CM240_3153</name>
</gene>
<reference evidence="2 3" key="1">
    <citation type="submission" date="2013-11" db="EMBL/GenBank/DDBJ databases">
        <title>Complete genome sequence of Clostridum sp. M2/40.</title>
        <authorList>
            <person name="Wibberg D."/>
            <person name="Puehler A."/>
            <person name="Schlueter A."/>
        </authorList>
    </citation>
    <scope>NUCLEOTIDE SEQUENCE [LARGE SCALE GENOMIC DNA]</scope>
    <source>
        <strain evidence="3">M2/40</strain>
    </source>
</reference>
<keyword evidence="1" id="KW-0732">Signal</keyword>
<dbReference type="Gene3D" id="2.60.120.560">
    <property type="entry name" value="Exo-inulinase, domain 1"/>
    <property type="match status" value="1"/>
</dbReference>
<evidence type="ECO:0000313" key="3">
    <source>
        <dbReference type="Proteomes" id="UP000019426"/>
    </source>
</evidence>
<dbReference type="EMBL" id="HG917869">
    <property type="protein sequence ID" value="CDM70270.1"/>
    <property type="molecule type" value="Genomic_DNA"/>
</dbReference>
<evidence type="ECO:0000313" key="2">
    <source>
        <dbReference type="EMBL" id="CDM70270.1"/>
    </source>
</evidence>
<dbReference type="STRING" id="1216932.CM240_3153"/>
<proteinExistence type="predicted"/>
<evidence type="ECO:0000256" key="1">
    <source>
        <dbReference type="SAM" id="SignalP"/>
    </source>
</evidence>
<keyword evidence="3" id="KW-1185">Reference proteome</keyword>
<name>W6SKA8_9CLOT</name>
<protein>
    <recommendedName>
        <fullName evidence="4">Secreted protein</fullName>
    </recommendedName>
</protein>
<dbReference type="PATRIC" id="fig|1216932.3.peg.3122"/>
<dbReference type="Proteomes" id="UP000019426">
    <property type="component" value="Chromosome M2/40_rep2"/>
</dbReference>